<name>A0A0R0DE40_9GAMM</name>
<protein>
    <recommendedName>
        <fullName evidence="1">N-acetyltransferase domain-containing protein</fullName>
    </recommendedName>
</protein>
<dbReference type="InterPro" id="IPR016181">
    <property type="entry name" value="Acyl_CoA_acyltransferase"/>
</dbReference>
<accession>A0A0R0DE40</accession>
<dbReference type="PROSITE" id="PS51186">
    <property type="entry name" value="GNAT"/>
    <property type="match status" value="1"/>
</dbReference>
<reference evidence="2 3" key="1">
    <citation type="submission" date="2015-05" db="EMBL/GenBank/DDBJ databases">
        <title>Genome sequencing and analysis of members of genus Stenotrophomonas.</title>
        <authorList>
            <person name="Patil P.P."/>
            <person name="Midha S."/>
            <person name="Patil P.B."/>
        </authorList>
    </citation>
    <scope>NUCLEOTIDE SEQUENCE [LARGE SCALE GENOMIC DNA]</scope>
    <source>
        <strain evidence="2 3">DSM 21508</strain>
    </source>
</reference>
<dbReference type="EMBL" id="LDJK01000012">
    <property type="protein sequence ID" value="KRG75940.1"/>
    <property type="molecule type" value="Genomic_DNA"/>
</dbReference>
<dbReference type="PATRIC" id="fig|517011.3.peg.334"/>
<comment type="caution">
    <text evidence="2">The sequence shown here is derived from an EMBL/GenBank/DDBJ whole genome shotgun (WGS) entry which is preliminary data.</text>
</comment>
<dbReference type="Proteomes" id="UP000051386">
    <property type="component" value="Unassembled WGS sequence"/>
</dbReference>
<evidence type="ECO:0000313" key="3">
    <source>
        <dbReference type="Proteomes" id="UP000051386"/>
    </source>
</evidence>
<dbReference type="CDD" id="cd04301">
    <property type="entry name" value="NAT_SF"/>
    <property type="match status" value="1"/>
</dbReference>
<dbReference type="AlphaFoldDB" id="A0A0R0DE40"/>
<evidence type="ECO:0000313" key="2">
    <source>
        <dbReference type="EMBL" id="KRG75940.1"/>
    </source>
</evidence>
<organism evidence="2 3">
    <name type="scientific">Stenotrophomonas chelatiphaga</name>
    <dbReference type="NCBI Taxonomy" id="517011"/>
    <lineage>
        <taxon>Bacteria</taxon>
        <taxon>Pseudomonadati</taxon>
        <taxon>Pseudomonadota</taxon>
        <taxon>Gammaproteobacteria</taxon>
        <taxon>Lysobacterales</taxon>
        <taxon>Lysobacteraceae</taxon>
        <taxon>Stenotrophomonas</taxon>
    </lineage>
</organism>
<dbReference type="InterPro" id="IPR000182">
    <property type="entry name" value="GNAT_dom"/>
</dbReference>
<dbReference type="GO" id="GO:0016747">
    <property type="term" value="F:acyltransferase activity, transferring groups other than amino-acyl groups"/>
    <property type="evidence" value="ECO:0007669"/>
    <property type="project" value="InterPro"/>
</dbReference>
<dbReference type="SUPFAM" id="SSF55729">
    <property type="entry name" value="Acyl-CoA N-acyltransferases (Nat)"/>
    <property type="match status" value="1"/>
</dbReference>
<feature type="domain" description="N-acetyltransferase" evidence="1">
    <location>
        <begin position="13"/>
        <end position="154"/>
    </location>
</feature>
<sequence>MPTPTPTPTPTPISIRVARTLHDLTDVIAVRSIVYVEEQHCPLREEFDGNDVAGSTHLLATLDEEAAGVLRIRWFADFAKVERVAVRRRYRGGMVSKALLQSAFSLAEDKGYRRMLLHIEPSLVEYYLRYGFQPRQGRPRFHYSDREYMEVVKELMPASDAISMDSPALCVVRPEGAWREAGVLDLSSARGIAQRGGVCDEVWKDAEGRSGIGEKAQE</sequence>
<proteinExistence type="predicted"/>
<dbReference type="Pfam" id="PF00583">
    <property type="entry name" value="Acetyltransf_1"/>
    <property type="match status" value="1"/>
</dbReference>
<keyword evidence="3" id="KW-1185">Reference proteome</keyword>
<evidence type="ECO:0000259" key="1">
    <source>
        <dbReference type="PROSITE" id="PS51186"/>
    </source>
</evidence>
<gene>
    <name evidence="2" type="ORF">ABB28_04575</name>
</gene>
<dbReference type="Gene3D" id="3.40.630.30">
    <property type="match status" value="1"/>
</dbReference>